<feature type="transmembrane region" description="Helical" evidence="2">
    <location>
        <begin position="32"/>
        <end position="51"/>
    </location>
</feature>
<gene>
    <name evidence="3" type="ORF">FloV-SA2_00073</name>
</gene>
<evidence type="ECO:0000313" key="3">
    <source>
        <dbReference type="EMBL" id="XDO01896.1"/>
    </source>
</evidence>
<name>A0AB39J6G3_9VIRU</name>
<accession>A0AB39J6G3</accession>
<dbReference type="EMBL" id="PP542043">
    <property type="protein sequence ID" value="XDO01896.1"/>
    <property type="molecule type" value="Genomic_DNA"/>
</dbReference>
<feature type="transmembrane region" description="Helical" evidence="2">
    <location>
        <begin position="71"/>
        <end position="93"/>
    </location>
</feature>
<reference evidence="3" key="1">
    <citation type="submission" date="2024-03" db="EMBL/GenBank/DDBJ databases">
        <title>Eukaryotic viruses encode the ribosomal protein eL40.</title>
        <authorList>
            <person name="Thomy J."/>
            <person name="Schvarcz C.R."/>
            <person name="McBeain K.A."/>
            <person name="Edwards K.F."/>
            <person name="Steward G.F."/>
        </authorList>
    </citation>
    <scope>NUCLEOTIDE SEQUENCE</scope>
    <source>
        <strain evidence="3">FloV-SA2</strain>
    </source>
</reference>
<sequence>MNGLDKVGKKLDSRARDGGCLPLTSESPMACIMLLLNLIIQALWWTCRMWWKGGHSLAMMAGNPIAKSPFLPYIGTLIGVLLYMVIIFVWVVISYEYFIVDNLAAAGRVIGTGLQTTEIAIHNIVRLGSLDVKMYEAEFGMNDVVEPFVPPQGHGVLITKYVGDMIHKNVPQGGAEILVHFVLKRGWDVVTIMCNVLKRARHSFFQTLWKYVPPEARDDLMEWLEWLGWFTQERSIEDVENEVGKIVAKKGMVAAIQMADHNWRWGIQSVASLVEEAPSIAGKVGYEILKPPTDPDVWMNLDGGSCGRSRRNVTQKGSKGKNKIKNSTVRRRRQTKKLQIAGSSMMATVALNNAEASKNKEQELQMGMYLNIIMCKLFKELFSIMYLQVFACRIGLKMCVNNEKDRAAEMFRELYERKLVITTEEKQILMDDSSKIPFLPQFVQQYTMANLLKNCDIVESDSLEPLNYDFVNNNN</sequence>
<keyword evidence="2" id="KW-0812">Transmembrane</keyword>
<proteinExistence type="predicted"/>
<organism evidence="3">
    <name type="scientific">Florenciella sp. virus SA2</name>
    <dbReference type="NCBI Taxonomy" id="3240092"/>
    <lineage>
        <taxon>Viruses</taxon>
    </lineage>
</organism>
<keyword evidence="2" id="KW-0472">Membrane</keyword>
<feature type="region of interest" description="Disordered" evidence="1">
    <location>
        <begin position="309"/>
        <end position="329"/>
    </location>
</feature>
<evidence type="ECO:0000256" key="1">
    <source>
        <dbReference type="SAM" id="MobiDB-lite"/>
    </source>
</evidence>
<protein>
    <submittedName>
        <fullName evidence="3">Uncharacterized protein</fullName>
    </submittedName>
</protein>
<evidence type="ECO:0000256" key="2">
    <source>
        <dbReference type="SAM" id="Phobius"/>
    </source>
</evidence>
<keyword evidence="2" id="KW-1133">Transmembrane helix</keyword>